<evidence type="ECO:0000313" key="2">
    <source>
        <dbReference type="EMBL" id="MBB5435980.1"/>
    </source>
</evidence>
<feature type="transmembrane region" description="Helical" evidence="1">
    <location>
        <begin position="146"/>
        <end position="168"/>
    </location>
</feature>
<name>A0A7W8QSW8_9ACTN</name>
<accession>A0A7W8QSW8</accession>
<keyword evidence="3" id="KW-1185">Reference proteome</keyword>
<comment type="caution">
    <text evidence="2">The sequence shown here is derived from an EMBL/GenBank/DDBJ whole genome shotgun (WGS) entry which is preliminary data.</text>
</comment>
<keyword evidence="1" id="KW-0472">Membrane</keyword>
<feature type="transmembrane region" description="Helical" evidence="1">
    <location>
        <begin position="21"/>
        <end position="44"/>
    </location>
</feature>
<evidence type="ECO:0000313" key="3">
    <source>
        <dbReference type="Proteomes" id="UP000572635"/>
    </source>
</evidence>
<keyword evidence="1" id="KW-1133">Transmembrane helix</keyword>
<feature type="transmembrane region" description="Helical" evidence="1">
    <location>
        <begin position="116"/>
        <end position="134"/>
    </location>
</feature>
<dbReference type="EMBL" id="JACHDB010000002">
    <property type="protein sequence ID" value="MBB5435980.1"/>
    <property type="molecule type" value="Genomic_DNA"/>
</dbReference>
<dbReference type="Gene3D" id="1.20.144.10">
    <property type="entry name" value="Phosphatidic acid phosphatase type 2/haloperoxidase"/>
    <property type="match status" value="1"/>
</dbReference>
<dbReference type="Proteomes" id="UP000572635">
    <property type="component" value="Unassembled WGS sequence"/>
</dbReference>
<protein>
    <submittedName>
        <fullName evidence="2">Membrane-associated phospholipid phosphatase</fullName>
    </submittedName>
</protein>
<feature type="transmembrane region" description="Helical" evidence="1">
    <location>
        <begin position="50"/>
        <end position="71"/>
    </location>
</feature>
<dbReference type="AlphaFoldDB" id="A0A7W8QSW8"/>
<dbReference type="SUPFAM" id="SSF48317">
    <property type="entry name" value="Acid phosphatase/Vanadium-dependent haloperoxidase"/>
    <property type="match status" value="1"/>
</dbReference>
<proteinExistence type="predicted"/>
<feature type="transmembrane region" description="Helical" evidence="1">
    <location>
        <begin position="188"/>
        <end position="206"/>
    </location>
</feature>
<keyword evidence="1" id="KW-0812">Transmembrane</keyword>
<dbReference type="InterPro" id="IPR036938">
    <property type="entry name" value="PAP2/HPO_sf"/>
</dbReference>
<reference evidence="2 3" key="1">
    <citation type="submission" date="2020-08" db="EMBL/GenBank/DDBJ databases">
        <title>Sequencing the genomes of 1000 actinobacteria strains.</title>
        <authorList>
            <person name="Klenk H.-P."/>
        </authorList>
    </citation>
    <scope>NUCLEOTIDE SEQUENCE [LARGE SCALE GENOMIC DNA]</scope>
    <source>
        <strain evidence="2 3">DSM 44551</strain>
    </source>
</reference>
<dbReference type="RefSeq" id="WP_221332542.1">
    <property type="nucleotide sequence ID" value="NZ_BAAAJD010000037.1"/>
</dbReference>
<evidence type="ECO:0000256" key="1">
    <source>
        <dbReference type="SAM" id="Phobius"/>
    </source>
</evidence>
<gene>
    <name evidence="2" type="ORF">HDA36_006128</name>
</gene>
<organism evidence="2 3">
    <name type="scientific">Nocardiopsis composta</name>
    <dbReference type="NCBI Taxonomy" id="157465"/>
    <lineage>
        <taxon>Bacteria</taxon>
        <taxon>Bacillati</taxon>
        <taxon>Actinomycetota</taxon>
        <taxon>Actinomycetes</taxon>
        <taxon>Streptosporangiales</taxon>
        <taxon>Nocardiopsidaceae</taxon>
        <taxon>Nocardiopsis</taxon>
    </lineage>
</organism>
<sequence>MPAETAAPDRRRGPLGLLARIGTEGLAPAVVVTVLVFGTSWHATGAALPALGWGALAAVFGAAVPMAAILYGVRAGAWTDRHVRRREQRRLPLAVCLGSTAAGTLLMWAAGAPRALVVLVACMAASLVVTWAITERAQWKVSVHSLVAFGAATALSALYGPAAAAAAWPAALLVGWSRVHLGDHTPGQVAVGGLIGAAAMAVFAALG</sequence>
<feature type="transmembrane region" description="Helical" evidence="1">
    <location>
        <begin position="91"/>
        <end position="110"/>
    </location>
</feature>